<dbReference type="InterPro" id="IPR021445">
    <property type="entry name" value="DUF3095"/>
</dbReference>
<gene>
    <name evidence="1" type="ORF">LEP1GSC056_2889</name>
</gene>
<evidence type="ECO:0000313" key="2">
    <source>
        <dbReference type="Proteomes" id="UP000012166"/>
    </source>
</evidence>
<name>A0ABC9SIS2_LEPBO</name>
<protein>
    <submittedName>
        <fullName evidence="1">PF11294 family protein</fullName>
    </submittedName>
</protein>
<proteinExistence type="predicted"/>
<accession>A0ABC9SIS2</accession>
<sequence>MIFLCFLSTSSFETGSKMIQTIDRKPTLNTQNFYKYLPALSSFTEIIEPSNYFTVPDDWNIIITDVVNSTEAIRNGHYKDVNIAGGITAMAVSNFMGDMDYPFLFGGDGMTLLLPDSVLFAVKDILFSIRESVKSNFGLKLRAGIVNVGELKKSGKELKLCKLRISEFYNQAILTGNALDMAENLVKNDDSTNPYIIPLTHKAKIKPDFTGFTCRWQDIPSHRGETVSFIIKMNSSGVASDQELLKIVLDQVGVLLGNDAEIHPLKEEKIKVDLSGKYFRKEATIHSGSRKGIFHFLRMLKIKIEGIMLNLAINTQWKFGPKVNGMELRELRKSQVLASDFRKYDGTLKMVVACDSDSRKSFLEFLDDLYKQGKLFYGYHISDRALMTCALHEGSAREVHFVDSADGGYALAAIQLKGQIKASKN</sequence>
<dbReference type="EMBL" id="AHMS02000022">
    <property type="protein sequence ID" value="EMN17612.1"/>
    <property type="molecule type" value="Genomic_DNA"/>
</dbReference>
<organism evidence="1 2">
    <name type="scientific">Leptospira borgpetersenii str. Brem 328</name>
    <dbReference type="NCBI Taxonomy" id="1049780"/>
    <lineage>
        <taxon>Bacteria</taxon>
        <taxon>Pseudomonadati</taxon>
        <taxon>Spirochaetota</taxon>
        <taxon>Spirochaetia</taxon>
        <taxon>Leptospirales</taxon>
        <taxon>Leptospiraceae</taxon>
        <taxon>Leptospira</taxon>
    </lineage>
</organism>
<evidence type="ECO:0000313" key="1">
    <source>
        <dbReference type="EMBL" id="EMN17612.1"/>
    </source>
</evidence>
<reference evidence="1 2" key="1">
    <citation type="submission" date="2013-01" db="EMBL/GenBank/DDBJ databases">
        <authorList>
            <person name="Harkins D.M."/>
            <person name="Durkin A.S."/>
            <person name="Brinkac L.M."/>
            <person name="Haft D.H."/>
            <person name="Selengut J.D."/>
            <person name="Sanka R."/>
            <person name="DePew J."/>
            <person name="Purushe J."/>
            <person name="Hartskeerl R.A."/>
            <person name="Ahmed A."/>
            <person name="van der Linden H."/>
            <person name="Goris M.G.A."/>
            <person name="Vinetz J.M."/>
            <person name="Sutton G.G."/>
            <person name="Nierman W.C."/>
            <person name="Fouts D.E."/>
        </authorList>
    </citation>
    <scope>NUCLEOTIDE SEQUENCE [LARGE SCALE GENOMIC DNA]</scope>
    <source>
        <strain evidence="1 2">Brem 328</strain>
    </source>
</reference>
<comment type="caution">
    <text evidence="1">The sequence shown here is derived from an EMBL/GenBank/DDBJ whole genome shotgun (WGS) entry which is preliminary data.</text>
</comment>
<dbReference type="AlphaFoldDB" id="A0ABC9SIS2"/>
<dbReference type="Proteomes" id="UP000012166">
    <property type="component" value="Unassembled WGS sequence"/>
</dbReference>
<dbReference type="Pfam" id="PF11294">
    <property type="entry name" value="DUF3095"/>
    <property type="match status" value="1"/>
</dbReference>